<name>A0A858XB32_9VIRU</name>
<dbReference type="EMBL" id="MN612755">
    <property type="protein sequence ID" value="QJQ13954.1"/>
    <property type="molecule type" value="Genomic_RNA"/>
</dbReference>
<evidence type="ECO:0000313" key="1">
    <source>
        <dbReference type="EMBL" id="QJQ13954.1"/>
    </source>
</evidence>
<protein>
    <submittedName>
        <fullName evidence="1">Uncharacterized protein</fullName>
    </submittedName>
</protein>
<sequence length="225" mass="25747">MKGASKALQKQNSDLEVLSFLRGDETAQVKRTPETEEGILYLVRLARSRGFLNLRHFNKVRASGEASRLKYAAKHIELVAQRLGHSIDDLVLEFSKPNRLSYIIGTPPDPPKEVLTVPGFFKYLSENVAEPPEEEFEIERKVYARVDISFSGNLLSVYTQDINNITTEQRLERKPGIEKLLNEFDLSRLLVYDLFINGHACNRKEQQNIRRTKGGGWEISRQSTQ</sequence>
<proteinExistence type="predicted"/>
<reference evidence="1" key="1">
    <citation type="journal article" date="2021" name="Plant Dis.">
        <title>Occurrence and Distribution of Actinidia Viruses in Shaanxi Province of China.</title>
        <authorList>
            <person name="Zhao L."/>
            <person name="Cao M."/>
            <person name="Huang Q."/>
            <person name="Wang Y."/>
            <person name="Sun J."/>
            <person name="Zhang Y."/>
            <person name="Hou C."/>
            <person name="Wu Y."/>
        </authorList>
    </citation>
    <scope>NUCLEOTIDE SEQUENCE</scope>
    <source>
        <strain evidence="1">AcVB2</strain>
    </source>
</reference>
<organism evidence="1">
    <name type="scientific">Vitivirus betactinidiae</name>
    <dbReference type="NCBI Taxonomy" id="1112770"/>
    <lineage>
        <taxon>Viruses</taxon>
        <taxon>Riboviria</taxon>
        <taxon>Orthornavirae</taxon>
        <taxon>Kitrinoviricota</taxon>
        <taxon>Alsuviricetes</taxon>
        <taxon>Tymovirales</taxon>
        <taxon>Betaflexiviridae</taxon>
        <taxon>Trivirinae</taxon>
        <taxon>Vitivirus</taxon>
    </lineage>
</organism>
<accession>A0A858XB32</accession>